<organism evidence="2 3">
    <name type="scientific">Rhizopogon vesiculosus</name>
    <dbReference type="NCBI Taxonomy" id="180088"/>
    <lineage>
        <taxon>Eukaryota</taxon>
        <taxon>Fungi</taxon>
        <taxon>Dikarya</taxon>
        <taxon>Basidiomycota</taxon>
        <taxon>Agaricomycotina</taxon>
        <taxon>Agaricomycetes</taxon>
        <taxon>Agaricomycetidae</taxon>
        <taxon>Boletales</taxon>
        <taxon>Suillineae</taxon>
        <taxon>Rhizopogonaceae</taxon>
        <taxon>Rhizopogon</taxon>
    </lineage>
</organism>
<comment type="caution">
    <text evidence="2">The sequence shown here is derived from an EMBL/GenBank/DDBJ whole genome shotgun (WGS) entry which is preliminary data.</text>
</comment>
<protein>
    <recommendedName>
        <fullName evidence="4">rRNA-processing protein FYV7</fullName>
    </recommendedName>
</protein>
<reference evidence="2 3" key="1">
    <citation type="submission" date="2016-03" db="EMBL/GenBank/DDBJ databases">
        <title>Comparative genomics of the ectomycorrhizal sister species Rhizopogon vinicolor and Rhizopogon vesiculosus (Basidiomycota: Boletales) reveals a divergence of the mating type B locus.</title>
        <authorList>
            <person name="Mujic A.B."/>
            <person name="Kuo A."/>
            <person name="Tritt A."/>
            <person name="Lipzen A."/>
            <person name="Chen C."/>
            <person name="Johnson J."/>
            <person name="Sharma A."/>
            <person name="Barry K."/>
            <person name="Grigoriev I.V."/>
            <person name="Spatafora J.W."/>
        </authorList>
    </citation>
    <scope>NUCLEOTIDE SEQUENCE [LARGE SCALE GENOMIC DNA]</scope>
    <source>
        <strain evidence="2 3">AM-OR11-056</strain>
    </source>
</reference>
<gene>
    <name evidence="2" type="ORF">AZE42_00786</name>
</gene>
<evidence type="ECO:0008006" key="4">
    <source>
        <dbReference type="Google" id="ProtNLM"/>
    </source>
</evidence>
<feature type="compositionally biased region" description="Basic and acidic residues" evidence="1">
    <location>
        <begin position="65"/>
        <end position="78"/>
    </location>
</feature>
<evidence type="ECO:0000256" key="1">
    <source>
        <dbReference type="SAM" id="MobiDB-lite"/>
    </source>
</evidence>
<accession>A0A1J8QZD4</accession>
<dbReference type="AlphaFoldDB" id="A0A1J8QZD4"/>
<proteinExistence type="predicted"/>
<sequence length="194" mass="22047">MVVEGIKHKKPPTFGHLPVDRARKLKKSWVESKKIKSQWKAQKKREGFLQRRGEAPSDGDPPPAHNEKRGSIDEEKSHIPQASRSPPKDQESHSDTHPSKAFERKQRQASNTSADGRISLRDLTRQAYSRDSLHTYKANPKRHDTKPSRGDNLQRGSAGGGRSTSFGDRGREKGQPNMKFRMTAMLEKIKRDFT</sequence>
<feature type="compositionally biased region" description="Basic and acidic residues" evidence="1">
    <location>
        <begin position="44"/>
        <end position="55"/>
    </location>
</feature>
<dbReference type="EMBL" id="LVVM01003459">
    <property type="protein sequence ID" value="OJA14834.1"/>
    <property type="molecule type" value="Genomic_DNA"/>
</dbReference>
<keyword evidence="3" id="KW-1185">Reference proteome</keyword>
<dbReference type="Proteomes" id="UP000183567">
    <property type="component" value="Unassembled WGS sequence"/>
</dbReference>
<dbReference type="OrthoDB" id="3365439at2759"/>
<evidence type="ECO:0000313" key="3">
    <source>
        <dbReference type="Proteomes" id="UP000183567"/>
    </source>
</evidence>
<feature type="compositionally biased region" description="Basic and acidic residues" evidence="1">
    <location>
        <begin position="86"/>
        <end position="106"/>
    </location>
</feature>
<feature type="region of interest" description="Disordered" evidence="1">
    <location>
        <begin position="27"/>
        <end position="181"/>
    </location>
</feature>
<evidence type="ECO:0000313" key="2">
    <source>
        <dbReference type="EMBL" id="OJA14834.1"/>
    </source>
</evidence>
<name>A0A1J8QZD4_9AGAM</name>